<reference evidence="16" key="3">
    <citation type="submission" date="2025-09" db="UniProtKB">
        <authorList>
            <consortium name="Ensembl"/>
        </authorList>
    </citation>
    <scope>IDENTIFICATION</scope>
</reference>
<dbReference type="GO" id="GO:0003690">
    <property type="term" value="F:double-stranded DNA binding"/>
    <property type="evidence" value="ECO:0007669"/>
    <property type="project" value="UniProtKB-ARBA"/>
</dbReference>
<evidence type="ECO:0000256" key="13">
    <source>
        <dbReference type="SAM" id="Coils"/>
    </source>
</evidence>
<feature type="compositionally biased region" description="Low complexity" evidence="14">
    <location>
        <begin position="94"/>
        <end position="111"/>
    </location>
</feature>
<evidence type="ECO:0000313" key="16">
    <source>
        <dbReference type="Ensembl" id="ENSPNAP00000082491.1"/>
    </source>
</evidence>
<dbReference type="FunFam" id="3.30.160.60:FF:001270">
    <property type="entry name" value="zinc finger protein 583 isoform X1"/>
    <property type="match status" value="1"/>
</dbReference>
<accession>A0AAR2M613</accession>
<keyword evidence="10" id="KW-0804">Transcription</keyword>
<dbReference type="InterPro" id="IPR036236">
    <property type="entry name" value="Znf_C2H2_sf"/>
</dbReference>
<keyword evidence="11" id="KW-0539">Nucleus</keyword>
<dbReference type="Pfam" id="PF13912">
    <property type="entry name" value="zf-C2H2_6"/>
    <property type="match status" value="1"/>
</dbReference>
<dbReference type="PANTHER" id="PTHR16515">
    <property type="entry name" value="PR DOMAIN ZINC FINGER PROTEIN"/>
    <property type="match status" value="1"/>
</dbReference>
<evidence type="ECO:0000256" key="11">
    <source>
        <dbReference type="ARBA" id="ARBA00023242"/>
    </source>
</evidence>
<dbReference type="PROSITE" id="PS00028">
    <property type="entry name" value="ZINC_FINGER_C2H2_1"/>
    <property type="match status" value="2"/>
</dbReference>
<evidence type="ECO:0000256" key="8">
    <source>
        <dbReference type="ARBA" id="ARBA00023015"/>
    </source>
</evidence>
<name>A0AAR2M613_PYGNA</name>
<dbReference type="Gene3D" id="3.30.160.60">
    <property type="entry name" value="Classic Zinc Finger"/>
    <property type="match status" value="3"/>
</dbReference>
<keyword evidence="17" id="KW-1185">Reference proteome</keyword>
<keyword evidence="7" id="KW-0862">Zinc</keyword>
<dbReference type="GO" id="GO:0010468">
    <property type="term" value="P:regulation of gene expression"/>
    <property type="evidence" value="ECO:0007669"/>
    <property type="project" value="TreeGrafter"/>
</dbReference>
<comment type="subcellular location">
    <subcellularLocation>
        <location evidence="2">Nucleus</location>
    </subcellularLocation>
</comment>
<dbReference type="FunFam" id="3.30.160.60:FF:001370">
    <property type="entry name" value="Zinc finger protein"/>
    <property type="match status" value="1"/>
</dbReference>
<keyword evidence="13" id="KW-0175">Coiled coil</keyword>
<dbReference type="InterPro" id="IPR050331">
    <property type="entry name" value="Zinc_finger"/>
</dbReference>
<dbReference type="PANTHER" id="PTHR16515:SF49">
    <property type="entry name" value="GASTRULA ZINC FINGER PROTEIN XLCGF49.1-LIKE-RELATED"/>
    <property type="match status" value="1"/>
</dbReference>
<dbReference type="GO" id="GO:0005634">
    <property type="term" value="C:nucleus"/>
    <property type="evidence" value="ECO:0007669"/>
    <property type="project" value="UniProtKB-SubCell"/>
</dbReference>
<feature type="coiled-coil region" evidence="13">
    <location>
        <begin position="23"/>
        <end position="57"/>
    </location>
</feature>
<evidence type="ECO:0000256" key="5">
    <source>
        <dbReference type="ARBA" id="ARBA00022737"/>
    </source>
</evidence>
<evidence type="ECO:0000256" key="3">
    <source>
        <dbReference type="ARBA" id="ARBA00006991"/>
    </source>
</evidence>
<sequence length="246" mass="28908">MTKMEHLNSFFIERLMSVAAEIFEAIQDTVSEYQVEIERAKRENRRLRERLTEINSRLRRRESLTQESLDSKSSFIQVKVELSTMHQDTEPQGPLNNPTSSSSPSAETVNTKDPLHNCLGITIKEEKVDYSYHLSRCKTLSDHFCQLKQHQVVHQKNRPRPYRCDLCGKSYSYAQVLENHRRTHTGERPYNCRFCGRCFKQRGHLIDHERIHTGERPFSCSVCGKRFIQSSQVKKHVRNHHQIILN</sequence>
<reference evidence="16 17" key="1">
    <citation type="submission" date="2020-10" db="EMBL/GenBank/DDBJ databases">
        <title>Pygocentrus nattereri (red-bellied piranha) genome, fPygNat1, primary haplotype.</title>
        <authorList>
            <person name="Myers G."/>
            <person name="Meyer A."/>
            <person name="Karagic N."/>
            <person name="Pippel M."/>
            <person name="Winkler S."/>
            <person name="Tracey A."/>
            <person name="Wood J."/>
            <person name="Formenti G."/>
            <person name="Howe K."/>
            <person name="Fedrigo O."/>
            <person name="Jarvis E.D."/>
        </authorList>
    </citation>
    <scope>NUCLEOTIDE SEQUENCE [LARGE SCALE GENOMIC DNA]</scope>
</reference>
<feature type="region of interest" description="Disordered" evidence="14">
    <location>
        <begin position="86"/>
        <end position="111"/>
    </location>
</feature>
<dbReference type="GO" id="GO:0008270">
    <property type="term" value="F:zinc ion binding"/>
    <property type="evidence" value="ECO:0007669"/>
    <property type="project" value="UniProtKB-KW"/>
</dbReference>
<comment type="similarity">
    <text evidence="3">Belongs to the krueppel C2H2-type zinc-finger protein family.</text>
</comment>
<dbReference type="GeneTree" id="ENSGT01150000286953"/>
<evidence type="ECO:0000256" key="4">
    <source>
        <dbReference type="ARBA" id="ARBA00022723"/>
    </source>
</evidence>
<evidence type="ECO:0000256" key="6">
    <source>
        <dbReference type="ARBA" id="ARBA00022771"/>
    </source>
</evidence>
<evidence type="ECO:0000256" key="10">
    <source>
        <dbReference type="ARBA" id="ARBA00023163"/>
    </source>
</evidence>
<evidence type="ECO:0000256" key="14">
    <source>
        <dbReference type="SAM" id="MobiDB-lite"/>
    </source>
</evidence>
<dbReference type="Pfam" id="PF00096">
    <property type="entry name" value="zf-C2H2"/>
    <property type="match status" value="2"/>
</dbReference>
<keyword evidence="8" id="KW-0805">Transcription regulation</keyword>
<protein>
    <recommendedName>
        <fullName evidence="15">C2H2-type domain-containing protein</fullName>
    </recommendedName>
</protein>
<dbReference type="FunFam" id="3.30.160.60:FF:000097">
    <property type="entry name" value="Zinc finger protein"/>
    <property type="match status" value="1"/>
</dbReference>
<dbReference type="Proteomes" id="UP001501920">
    <property type="component" value="Chromosome 21"/>
</dbReference>
<evidence type="ECO:0000256" key="1">
    <source>
        <dbReference type="ARBA" id="ARBA00003767"/>
    </source>
</evidence>
<comment type="function">
    <text evidence="1">May be involved in transcriptional regulation.</text>
</comment>
<keyword evidence="9" id="KW-0238">DNA-binding</keyword>
<proteinExistence type="inferred from homology"/>
<keyword evidence="5" id="KW-0677">Repeat</keyword>
<feature type="domain" description="C2H2-type" evidence="15">
    <location>
        <begin position="218"/>
        <end position="240"/>
    </location>
</feature>
<evidence type="ECO:0000256" key="9">
    <source>
        <dbReference type="ARBA" id="ARBA00023125"/>
    </source>
</evidence>
<feature type="domain" description="C2H2-type" evidence="15">
    <location>
        <begin position="162"/>
        <end position="189"/>
    </location>
</feature>
<evidence type="ECO:0000259" key="15">
    <source>
        <dbReference type="PROSITE" id="PS50157"/>
    </source>
</evidence>
<evidence type="ECO:0000256" key="12">
    <source>
        <dbReference type="PROSITE-ProRule" id="PRU00042"/>
    </source>
</evidence>
<evidence type="ECO:0000256" key="7">
    <source>
        <dbReference type="ARBA" id="ARBA00022833"/>
    </source>
</evidence>
<dbReference type="Ensembl" id="ENSPNAT00000081750.1">
    <property type="protein sequence ID" value="ENSPNAP00000082491.1"/>
    <property type="gene ID" value="ENSPNAG00000034089.1"/>
</dbReference>
<evidence type="ECO:0000256" key="2">
    <source>
        <dbReference type="ARBA" id="ARBA00004123"/>
    </source>
</evidence>
<organism evidence="16 17">
    <name type="scientific">Pygocentrus nattereri</name>
    <name type="common">Red-bellied piranha</name>
    <dbReference type="NCBI Taxonomy" id="42514"/>
    <lineage>
        <taxon>Eukaryota</taxon>
        <taxon>Metazoa</taxon>
        <taxon>Chordata</taxon>
        <taxon>Craniata</taxon>
        <taxon>Vertebrata</taxon>
        <taxon>Euteleostomi</taxon>
        <taxon>Actinopterygii</taxon>
        <taxon>Neopterygii</taxon>
        <taxon>Teleostei</taxon>
        <taxon>Ostariophysi</taxon>
        <taxon>Characiformes</taxon>
        <taxon>Characoidei</taxon>
        <taxon>Pygocentrus</taxon>
    </lineage>
</organism>
<keyword evidence="4" id="KW-0479">Metal-binding</keyword>
<dbReference type="AlphaFoldDB" id="A0AAR2M613"/>
<keyword evidence="6 12" id="KW-0863">Zinc-finger</keyword>
<dbReference type="PROSITE" id="PS50157">
    <property type="entry name" value="ZINC_FINGER_C2H2_2"/>
    <property type="match status" value="3"/>
</dbReference>
<dbReference type="SMART" id="SM00355">
    <property type="entry name" value="ZnF_C2H2"/>
    <property type="match status" value="3"/>
</dbReference>
<dbReference type="InterPro" id="IPR013087">
    <property type="entry name" value="Znf_C2H2_type"/>
</dbReference>
<feature type="domain" description="C2H2-type" evidence="15">
    <location>
        <begin position="190"/>
        <end position="217"/>
    </location>
</feature>
<reference evidence="16" key="2">
    <citation type="submission" date="2025-08" db="UniProtKB">
        <authorList>
            <consortium name="Ensembl"/>
        </authorList>
    </citation>
    <scope>IDENTIFICATION</scope>
</reference>
<dbReference type="SUPFAM" id="SSF57667">
    <property type="entry name" value="beta-beta-alpha zinc fingers"/>
    <property type="match status" value="2"/>
</dbReference>
<evidence type="ECO:0000313" key="17">
    <source>
        <dbReference type="Proteomes" id="UP001501920"/>
    </source>
</evidence>